<proteinExistence type="evidence at transcript level"/>
<comment type="caution">
    <text evidence="4">Lacks conserved residue(s) required for the propagation of feature annotation.</text>
</comment>
<dbReference type="EMBL" id="KM624009">
    <property type="protein sequence ID" value="AKN79737.1"/>
    <property type="molecule type" value="mRNA"/>
</dbReference>
<dbReference type="PANTHER" id="PTHR15036">
    <property type="entry name" value="PIKACHURIN-LIKE PROTEIN"/>
    <property type="match status" value="1"/>
</dbReference>
<dbReference type="PROSITE" id="PS50279">
    <property type="entry name" value="BPTI_KUNITZ_2"/>
    <property type="match status" value="1"/>
</dbReference>
<dbReference type="CDD" id="cd00110">
    <property type="entry name" value="LamG"/>
    <property type="match status" value="1"/>
</dbReference>
<dbReference type="Gene3D" id="2.60.120.200">
    <property type="match status" value="2"/>
</dbReference>
<accession>A0A1B0RL29</accession>
<dbReference type="Pfam" id="PF00014">
    <property type="entry name" value="Kunitz_BPTI"/>
    <property type="match status" value="1"/>
</dbReference>
<feature type="domain" description="Laminin G" evidence="5">
    <location>
        <begin position="92"/>
        <end position="295"/>
    </location>
</feature>
<evidence type="ECO:0000256" key="2">
    <source>
        <dbReference type="ARBA" id="ARBA00022900"/>
    </source>
</evidence>
<evidence type="ECO:0000313" key="7">
    <source>
        <dbReference type="EMBL" id="AKN79737.1"/>
    </source>
</evidence>
<dbReference type="GO" id="GO:0016020">
    <property type="term" value="C:membrane"/>
    <property type="evidence" value="ECO:0007669"/>
    <property type="project" value="UniProtKB-SubCell"/>
</dbReference>
<dbReference type="InterPro" id="IPR050372">
    <property type="entry name" value="Neurexin-related_CASP"/>
</dbReference>
<dbReference type="SMART" id="SM00131">
    <property type="entry name" value="KU"/>
    <property type="match status" value="1"/>
</dbReference>
<protein>
    <submittedName>
        <fullName evidence="7">Uncharacterized protein</fullName>
    </submittedName>
</protein>
<keyword evidence="1" id="KW-0646">Protease inhibitor</keyword>
<dbReference type="FunFam" id="4.10.410.10:FF:000020">
    <property type="entry name" value="Collagen, type VI, alpha 3"/>
    <property type="match status" value="1"/>
</dbReference>
<feature type="non-terminal residue" evidence="7">
    <location>
        <position position="1"/>
    </location>
</feature>
<name>A0A1B0RL29_PROCL</name>
<keyword evidence="3" id="KW-1015">Disulfide bond</keyword>
<dbReference type="Pfam" id="PF02210">
    <property type="entry name" value="Laminin_G_2"/>
    <property type="match status" value="2"/>
</dbReference>
<dbReference type="InterPro" id="IPR002223">
    <property type="entry name" value="Kunitz_BPTI"/>
</dbReference>
<evidence type="ECO:0000256" key="4">
    <source>
        <dbReference type="PROSITE-ProRule" id="PRU00122"/>
    </source>
</evidence>
<evidence type="ECO:0000256" key="1">
    <source>
        <dbReference type="ARBA" id="ARBA00022690"/>
    </source>
</evidence>
<dbReference type="InterPro" id="IPR036880">
    <property type="entry name" value="Kunitz_BPTI_sf"/>
</dbReference>
<feature type="non-terminal residue" evidence="7">
    <location>
        <position position="465"/>
    </location>
</feature>
<evidence type="ECO:0000259" key="6">
    <source>
        <dbReference type="PROSITE" id="PS50279"/>
    </source>
</evidence>
<dbReference type="AlphaFoldDB" id="A0A1B0RL29"/>
<keyword evidence="2" id="KW-0722">Serine protease inhibitor</keyword>
<feature type="domain" description="BPTI/Kunitz inhibitor" evidence="6">
    <location>
        <begin position="11"/>
        <end position="61"/>
    </location>
</feature>
<evidence type="ECO:0000259" key="5">
    <source>
        <dbReference type="PROSITE" id="PS50025"/>
    </source>
</evidence>
<dbReference type="PRINTS" id="PR00759">
    <property type="entry name" value="BASICPTASE"/>
</dbReference>
<dbReference type="SUPFAM" id="SSF57362">
    <property type="entry name" value="BPTI-like"/>
    <property type="match status" value="1"/>
</dbReference>
<dbReference type="OrthoDB" id="5989513at2759"/>
<dbReference type="PANTHER" id="PTHR15036:SF85">
    <property type="entry name" value="SP2353, ISOFORM A"/>
    <property type="match status" value="1"/>
</dbReference>
<sequence>QPTPKPLPASCTQPPSPGLCRGHYPMFYFDPATNTCQQFVYGGCRGNENMHKTATECYAKCHPAALNVWNKHQLGRSSPHDYLTLHDGTGVTSLTFVSRNPSLRVDDKTLAHFSINNTYQFDLYFRTDSPHGLLAFLRQVSAPEEPQGVRIQLYIFLKRGHLAVTHVFDNTTETFIMEKGGLQDSSWHHAIVKVTATTGDLTVEVDNIQENFTVASLADRPGYSRGSYALQDLASRLWIAGVDKKSLEEEEVVVGLVPFHGCMRQVGVASGGTPMGMVPVRPLLTSTHHGVREHCNNNCKDRYRNLCSPSSHCVEHFDHSTCSCFNSGQDGRRCANPELPVLTLNSEGYVVHRIYEWVDRVHSYNNLISIEFKTEFTSSILFYASAEHPEKQHLSASITGDGRIYFEADFGEGVVRALVGERLNSSHWYTFTVIHQHEKLKVYLDSKLKQTLIVPGKVHYLHLDP</sequence>
<evidence type="ECO:0000256" key="3">
    <source>
        <dbReference type="ARBA" id="ARBA00023157"/>
    </source>
</evidence>
<reference evidence="7" key="1">
    <citation type="submission" date="2014-09" db="EMBL/GenBank/DDBJ databases">
        <title>Characterization of hypothetical protein HF01 from Procambarus clarkii.</title>
        <authorList>
            <person name="Zhu B."/>
            <person name="Wang D."/>
            <person name="Yu Y."/>
            <person name="Peng T."/>
        </authorList>
    </citation>
    <scope>NUCLEOTIDE SEQUENCE</scope>
</reference>
<dbReference type="SMART" id="SM00282">
    <property type="entry name" value="LamG"/>
    <property type="match status" value="2"/>
</dbReference>
<dbReference type="InterPro" id="IPR001791">
    <property type="entry name" value="Laminin_G"/>
</dbReference>
<dbReference type="CDD" id="cd00109">
    <property type="entry name" value="Kunitz-type"/>
    <property type="match status" value="1"/>
</dbReference>
<feature type="domain" description="Laminin G" evidence="5">
    <location>
        <begin position="339"/>
        <end position="465"/>
    </location>
</feature>
<dbReference type="InterPro" id="IPR013320">
    <property type="entry name" value="ConA-like_dom_sf"/>
</dbReference>
<dbReference type="SUPFAM" id="SSF49899">
    <property type="entry name" value="Concanavalin A-like lectins/glucanases"/>
    <property type="match status" value="2"/>
</dbReference>
<dbReference type="GO" id="GO:0004867">
    <property type="term" value="F:serine-type endopeptidase inhibitor activity"/>
    <property type="evidence" value="ECO:0007669"/>
    <property type="project" value="UniProtKB-KW"/>
</dbReference>
<organism evidence="7">
    <name type="scientific">Procambarus clarkii</name>
    <name type="common">Red swamp crayfish</name>
    <dbReference type="NCBI Taxonomy" id="6728"/>
    <lineage>
        <taxon>Eukaryota</taxon>
        <taxon>Metazoa</taxon>
        <taxon>Ecdysozoa</taxon>
        <taxon>Arthropoda</taxon>
        <taxon>Crustacea</taxon>
        <taxon>Multicrustacea</taxon>
        <taxon>Malacostraca</taxon>
        <taxon>Eumalacostraca</taxon>
        <taxon>Eucarida</taxon>
        <taxon>Decapoda</taxon>
        <taxon>Pleocyemata</taxon>
        <taxon>Astacidea</taxon>
        <taxon>Astacoidea</taxon>
        <taxon>Cambaridae</taxon>
        <taxon>Procambarus</taxon>
    </lineage>
</organism>
<dbReference type="Gene3D" id="4.10.410.10">
    <property type="entry name" value="Pancreatic trypsin inhibitor Kunitz domain"/>
    <property type="match status" value="1"/>
</dbReference>
<dbReference type="PROSITE" id="PS50025">
    <property type="entry name" value="LAM_G_DOMAIN"/>
    <property type="match status" value="2"/>
</dbReference>